<dbReference type="EMBL" id="RFFH01000005">
    <property type="protein sequence ID" value="RMI32356.1"/>
    <property type="molecule type" value="Genomic_DNA"/>
</dbReference>
<evidence type="ECO:0008006" key="3">
    <source>
        <dbReference type="Google" id="ProtNLM"/>
    </source>
</evidence>
<dbReference type="OrthoDB" id="4549891at2"/>
<proteinExistence type="predicted"/>
<dbReference type="Gene3D" id="3.40.50.2300">
    <property type="match status" value="1"/>
</dbReference>
<evidence type="ECO:0000313" key="2">
    <source>
        <dbReference type="Proteomes" id="UP000279275"/>
    </source>
</evidence>
<name>A0A3M2L5U9_9NOCA</name>
<dbReference type="RefSeq" id="WP_122188699.1">
    <property type="nucleotide sequence ID" value="NZ_RFFH01000005.1"/>
</dbReference>
<keyword evidence="2" id="KW-1185">Reference proteome</keyword>
<dbReference type="Proteomes" id="UP000279275">
    <property type="component" value="Unassembled WGS sequence"/>
</dbReference>
<organism evidence="1 2">
    <name type="scientific">Nocardia stercoris</name>
    <dbReference type="NCBI Taxonomy" id="2483361"/>
    <lineage>
        <taxon>Bacteria</taxon>
        <taxon>Bacillati</taxon>
        <taxon>Actinomycetota</taxon>
        <taxon>Actinomycetes</taxon>
        <taxon>Mycobacteriales</taxon>
        <taxon>Nocardiaceae</taxon>
        <taxon>Nocardia</taxon>
    </lineage>
</organism>
<dbReference type="SUPFAM" id="SSF53822">
    <property type="entry name" value="Periplasmic binding protein-like I"/>
    <property type="match status" value="1"/>
</dbReference>
<gene>
    <name evidence="1" type="ORF">EBN03_15430</name>
</gene>
<dbReference type="InterPro" id="IPR028082">
    <property type="entry name" value="Peripla_BP_I"/>
</dbReference>
<evidence type="ECO:0000313" key="1">
    <source>
        <dbReference type="EMBL" id="RMI32356.1"/>
    </source>
</evidence>
<comment type="caution">
    <text evidence="1">The sequence shown here is derived from an EMBL/GenBank/DDBJ whole genome shotgun (WGS) entry which is preliminary data.</text>
</comment>
<reference evidence="1 2" key="1">
    <citation type="submission" date="2018-10" db="EMBL/GenBank/DDBJ databases">
        <title>Isolation from cow dung.</title>
        <authorList>
            <person name="Ling L."/>
        </authorList>
    </citation>
    <scope>NUCLEOTIDE SEQUENCE [LARGE SCALE GENOMIC DNA]</scope>
    <source>
        <strain evidence="1 2">NEAU-LL90</strain>
    </source>
</reference>
<accession>A0A3M2L5U9</accession>
<sequence>MTTPLLSIRPVTGDEVSATAVEIDSLAILARERGAHTLALGSGRTPGALAATAALTERWENAGGRVAVHVTWPETAASWLRQARRLAAAPADLWVVTGPTLGWAQMTRRLLWSTAWTAADTLTFAALDDPATLALVGTAYLDGLTGVDHSGAAWTVTGGARRMLPPSPR</sequence>
<protein>
    <recommendedName>
        <fullName evidence="3">Leucine-binding protein domain-containing protein</fullName>
    </recommendedName>
</protein>
<dbReference type="AlphaFoldDB" id="A0A3M2L5U9"/>